<feature type="chain" id="PRO_5032792126" evidence="1">
    <location>
        <begin position="20"/>
        <end position="188"/>
    </location>
</feature>
<feature type="signal peptide" evidence="1">
    <location>
        <begin position="1"/>
        <end position="19"/>
    </location>
</feature>
<proteinExistence type="predicted"/>
<gene>
    <name evidence="2" type="ORF">C2800_00525</name>
</gene>
<protein>
    <submittedName>
        <fullName evidence="2">DUF1287 domain-containing protein</fullName>
    </submittedName>
</protein>
<accession>A0A849CH35</accession>
<name>A0A849CH35_PASMD</name>
<sequence length="188" mass="21310">MKKWIVSAILLGFSLGTLAATNAMQLVNDAKKQINVTIGYDPAYRKMAFPMGDVPLHTGVCTDVVIRAYRHQQIDLQKLVNQDMKKAWSSYPKLWGLKSTDTNIDHRRVPNLETFFQRHAKSLSLTDITSFKAGDIVTWRLPRNLPHIGIISDKKTSAGIPLVIHNIGAGTQEEDILFKYKMIGHYRY</sequence>
<dbReference type="PIRSF" id="PIRSF011444">
    <property type="entry name" value="DUF1287"/>
    <property type="match status" value="1"/>
</dbReference>
<comment type="caution">
    <text evidence="2">The sequence shown here is derived from an EMBL/GenBank/DDBJ whole genome shotgun (WGS) entry which is preliminary data.</text>
</comment>
<dbReference type="Pfam" id="PF06940">
    <property type="entry name" value="DUF1287"/>
    <property type="match status" value="1"/>
</dbReference>
<keyword evidence="1" id="KW-0732">Signal</keyword>
<dbReference type="GeneID" id="77207374"/>
<organism evidence="2 3">
    <name type="scientific">Pasteurella multocida</name>
    <dbReference type="NCBI Taxonomy" id="747"/>
    <lineage>
        <taxon>Bacteria</taxon>
        <taxon>Pseudomonadati</taxon>
        <taxon>Pseudomonadota</taxon>
        <taxon>Gammaproteobacteria</taxon>
        <taxon>Pasteurellales</taxon>
        <taxon>Pasteurellaceae</taxon>
        <taxon>Pasteurella</taxon>
    </lineage>
</organism>
<evidence type="ECO:0000256" key="1">
    <source>
        <dbReference type="SAM" id="SignalP"/>
    </source>
</evidence>
<dbReference type="RefSeq" id="WP_005755811.1">
    <property type="nucleotide sequence ID" value="NZ_CP020405.2"/>
</dbReference>
<dbReference type="Proteomes" id="UP000540079">
    <property type="component" value="Unassembled WGS sequence"/>
</dbReference>
<evidence type="ECO:0000313" key="2">
    <source>
        <dbReference type="EMBL" id="NNI77924.1"/>
    </source>
</evidence>
<evidence type="ECO:0000313" key="3">
    <source>
        <dbReference type="Proteomes" id="UP000540079"/>
    </source>
</evidence>
<dbReference type="AlphaFoldDB" id="A0A849CH35"/>
<dbReference type="EMBL" id="PPVL01000001">
    <property type="protein sequence ID" value="NNI77924.1"/>
    <property type="molecule type" value="Genomic_DNA"/>
</dbReference>
<dbReference type="InterPro" id="IPR009706">
    <property type="entry name" value="DUF1287"/>
</dbReference>
<reference evidence="2 3" key="1">
    <citation type="journal article" date="2018" name="Front. Microbiol.">
        <title>Genetic and Phylogenetic Characteristics of Pasteurella multocida Isolates From Different Host Species.</title>
        <authorList>
            <person name="Peng Z."/>
            <person name="Liang W."/>
            <person name="Wang F."/>
            <person name="Xu Z."/>
            <person name="Xie Z."/>
            <person name="Lian Z."/>
            <person name="Hua L."/>
            <person name="Zhou R."/>
            <person name="Chen H."/>
            <person name="Wu B."/>
        </authorList>
    </citation>
    <scope>NUCLEOTIDE SEQUENCE [LARGE SCALE GENOMIC DNA]</scope>
    <source>
        <strain evidence="2 3">HNA06</strain>
    </source>
</reference>